<evidence type="ECO:0000313" key="1">
    <source>
        <dbReference type="EMBL" id="MEN5377283.1"/>
    </source>
</evidence>
<dbReference type="NCBIfam" id="TIGR04019">
    <property type="entry name" value="B_thiol_YtxJ"/>
    <property type="match status" value="1"/>
</dbReference>
<evidence type="ECO:0000313" key="2">
    <source>
        <dbReference type="Proteomes" id="UP001409291"/>
    </source>
</evidence>
<dbReference type="InterPro" id="IPR036249">
    <property type="entry name" value="Thioredoxin-like_sf"/>
</dbReference>
<dbReference type="SUPFAM" id="SSF52833">
    <property type="entry name" value="Thioredoxin-like"/>
    <property type="match status" value="1"/>
</dbReference>
<name>A0ABV0BTD9_9SPHI</name>
<dbReference type="InterPro" id="IPR022551">
    <property type="entry name" value="BrxC"/>
</dbReference>
<gene>
    <name evidence="1" type="primary">ytxJ</name>
    <name evidence="1" type="ORF">ABE541_08440</name>
</gene>
<dbReference type="Gene3D" id="3.40.30.10">
    <property type="entry name" value="Glutaredoxin"/>
    <property type="match status" value="1"/>
</dbReference>
<reference evidence="1 2" key="1">
    <citation type="submission" date="2024-04" db="EMBL/GenBank/DDBJ databases">
        <title>WGS of bacteria from Torrens River.</title>
        <authorList>
            <person name="Wyrsch E.R."/>
            <person name="Drigo B."/>
        </authorList>
    </citation>
    <scope>NUCLEOTIDE SEQUENCE [LARGE SCALE GENOMIC DNA]</scope>
    <source>
        <strain evidence="1 2">TWI391</strain>
    </source>
</reference>
<organism evidence="1 2">
    <name type="scientific">Sphingobacterium kitahiroshimense</name>
    <dbReference type="NCBI Taxonomy" id="470446"/>
    <lineage>
        <taxon>Bacteria</taxon>
        <taxon>Pseudomonadati</taxon>
        <taxon>Bacteroidota</taxon>
        <taxon>Sphingobacteriia</taxon>
        <taxon>Sphingobacteriales</taxon>
        <taxon>Sphingobacteriaceae</taxon>
        <taxon>Sphingobacterium</taxon>
    </lineage>
</organism>
<dbReference type="Proteomes" id="UP001409291">
    <property type="component" value="Unassembled WGS sequence"/>
</dbReference>
<dbReference type="EMBL" id="JBDJNQ010000003">
    <property type="protein sequence ID" value="MEN5377283.1"/>
    <property type="molecule type" value="Genomic_DNA"/>
</dbReference>
<sequence length="110" mass="12566">MINWIPLDSLDQLQEILGSEQVTAIFKHSTTCGISGMAKKNFERFANLTDKSYDVYYLDLLAFREISNQIASIWHIEHQSPQLLIIKGKACLFNASHGDIDFDDLVTYIK</sequence>
<protein>
    <submittedName>
        <fullName evidence="1">Bacillithiol system redox-active protein YtxJ</fullName>
    </submittedName>
</protein>
<keyword evidence="2" id="KW-1185">Reference proteome</keyword>
<dbReference type="RefSeq" id="WP_132843474.1">
    <property type="nucleotide sequence ID" value="NZ_JBDJLH010000004.1"/>
</dbReference>
<comment type="caution">
    <text evidence="1">The sequence shown here is derived from an EMBL/GenBank/DDBJ whole genome shotgun (WGS) entry which is preliminary data.</text>
</comment>
<proteinExistence type="predicted"/>
<accession>A0ABV0BTD9</accession>
<dbReference type="Pfam" id="PF11009">
    <property type="entry name" value="BrxC"/>
    <property type="match status" value="1"/>
</dbReference>